<dbReference type="OrthoDB" id="7865847at2"/>
<dbReference type="AlphaFoldDB" id="A0A316G6A9"/>
<dbReference type="GO" id="GO:0005886">
    <property type="term" value="C:plasma membrane"/>
    <property type="evidence" value="ECO:0007669"/>
    <property type="project" value="UniProtKB-SubCell"/>
</dbReference>
<protein>
    <submittedName>
        <fullName evidence="9">Uncharacterized protein DUF2029</fullName>
    </submittedName>
</protein>
<accession>A0A316G6A9</accession>
<evidence type="ECO:0000256" key="3">
    <source>
        <dbReference type="ARBA" id="ARBA00022679"/>
    </source>
</evidence>
<evidence type="ECO:0000256" key="1">
    <source>
        <dbReference type="ARBA" id="ARBA00004651"/>
    </source>
</evidence>
<evidence type="ECO:0000313" key="9">
    <source>
        <dbReference type="EMBL" id="PWK55755.1"/>
    </source>
</evidence>
<dbReference type="GO" id="GO:0016758">
    <property type="term" value="F:hexosyltransferase activity"/>
    <property type="evidence" value="ECO:0007669"/>
    <property type="project" value="InterPro"/>
</dbReference>
<dbReference type="Pfam" id="PF09594">
    <property type="entry name" value="GT87"/>
    <property type="match status" value="1"/>
</dbReference>
<feature type="transmembrane region" description="Helical" evidence="8">
    <location>
        <begin position="103"/>
        <end position="122"/>
    </location>
</feature>
<dbReference type="KEGG" id="salo:EF888_16185"/>
<gene>
    <name evidence="9" type="ORF">C8D95_106151</name>
</gene>
<keyword evidence="2" id="KW-1003">Cell membrane</keyword>
<comment type="subcellular location">
    <subcellularLocation>
        <location evidence="1">Cell membrane</location>
        <topology evidence="1">Multi-pass membrane protein</topology>
    </subcellularLocation>
</comment>
<evidence type="ECO:0000256" key="2">
    <source>
        <dbReference type="ARBA" id="ARBA00022475"/>
    </source>
</evidence>
<keyword evidence="4 8" id="KW-0812">Transmembrane</keyword>
<name>A0A316G6A9_9RHOB</name>
<dbReference type="InterPro" id="IPR018584">
    <property type="entry name" value="GT87"/>
</dbReference>
<sequence>MDYTRSEVAILIAIAATLVASIGFPSSSDLLALWLAGNFWNDGSVPELIYRGSDGLFTMRPPQPWIDTVVAEGRETAVYPFIYPPLWAWVMSKVVAISTFKSFGLFMAAANLSMIAAMVVLVPRITQLAIPRRLYLLLAWPTASVTLPFMLALDENQPQILVSFLILLGIERTTRGAPIAGGAAMALAASLKLYPVLFAVFWLAGGERRAFTSFALMGCALGLLSIAVAGWPMHAAFLNEIRAISGSVLYTLANYSFDPMIARHLYWDELTRFSTEETGLKIGWHVMLKTPAWRIFDVVLQMTVVLGVSWLAWRRGTRAPFFWPAAIIAVAVVSPLTWVYHLIPALVFLPALYGYVSPWGVVPLQVLLTFVLRSPYVYPSLGLTIMHPGGHEVAFLAVCALGALCLWVAALPPKRPLHLGPQSL</sequence>
<keyword evidence="5 8" id="KW-1133">Transmembrane helix</keyword>
<keyword evidence="3" id="KW-0808">Transferase</keyword>
<feature type="transmembrane region" description="Helical" evidence="8">
    <location>
        <begin position="393"/>
        <end position="411"/>
    </location>
</feature>
<organism evidence="9 10">
    <name type="scientific">Silicimonas algicola</name>
    <dbReference type="NCBI Taxonomy" id="1826607"/>
    <lineage>
        <taxon>Bacteria</taxon>
        <taxon>Pseudomonadati</taxon>
        <taxon>Pseudomonadota</taxon>
        <taxon>Alphaproteobacteria</taxon>
        <taxon>Rhodobacterales</taxon>
        <taxon>Paracoccaceae</taxon>
    </lineage>
</organism>
<evidence type="ECO:0000256" key="7">
    <source>
        <dbReference type="ARBA" id="ARBA00024033"/>
    </source>
</evidence>
<comment type="similarity">
    <text evidence="7">Belongs to the glycosyltransferase 87 family.</text>
</comment>
<evidence type="ECO:0000256" key="8">
    <source>
        <dbReference type="SAM" id="Phobius"/>
    </source>
</evidence>
<feature type="transmembrane region" description="Helical" evidence="8">
    <location>
        <begin position="134"/>
        <end position="153"/>
    </location>
</feature>
<keyword evidence="10" id="KW-1185">Reference proteome</keyword>
<feature type="transmembrane region" description="Helical" evidence="8">
    <location>
        <begin position="292"/>
        <end position="313"/>
    </location>
</feature>
<keyword evidence="6 8" id="KW-0472">Membrane</keyword>
<evidence type="ECO:0000313" key="10">
    <source>
        <dbReference type="Proteomes" id="UP000245390"/>
    </source>
</evidence>
<dbReference type="EMBL" id="QGGV01000006">
    <property type="protein sequence ID" value="PWK55755.1"/>
    <property type="molecule type" value="Genomic_DNA"/>
</dbReference>
<feature type="transmembrane region" description="Helical" evidence="8">
    <location>
        <begin position="352"/>
        <end position="372"/>
    </location>
</feature>
<evidence type="ECO:0000256" key="5">
    <source>
        <dbReference type="ARBA" id="ARBA00022989"/>
    </source>
</evidence>
<comment type="caution">
    <text evidence="9">The sequence shown here is derived from an EMBL/GenBank/DDBJ whole genome shotgun (WGS) entry which is preliminary data.</text>
</comment>
<feature type="transmembrane region" description="Helical" evidence="8">
    <location>
        <begin position="211"/>
        <end position="231"/>
    </location>
</feature>
<reference evidence="9 10" key="1">
    <citation type="submission" date="2018-05" db="EMBL/GenBank/DDBJ databases">
        <title>Genomic Encyclopedia of Type Strains, Phase IV (KMG-IV): sequencing the most valuable type-strain genomes for metagenomic binning, comparative biology and taxonomic classification.</title>
        <authorList>
            <person name="Goeker M."/>
        </authorList>
    </citation>
    <scope>NUCLEOTIDE SEQUENCE [LARGE SCALE GENOMIC DNA]</scope>
    <source>
        <strain evidence="9 10">DSM 103371</strain>
    </source>
</reference>
<proteinExistence type="inferred from homology"/>
<feature type="transmembrane region" description="Helical" evidence="8">
    <location>
        <begin position="179"/>
        <end position="204"/>
    </location>
</feature>
<dbReference type="Proteomes" id="UP000245390">
    <property type="component" value="Unassembled WGS sequence"/>
</dbReference>
<evidence type="ECO:0000256" key="6">
    <source>
        <dbReference type="ARBA" id="ARBA00023136"/>
    </source>
</evidence>
<evidence type="ECO:0000256" key="4">
    <source>
        <dbReference type="ARBA" id="ARBA00022692"/>
    </source>
</evidence>
<feature type="transmembrane region" description="Helical" evidence="8">
    <location>
        <begin position="320"/>
        <end position="340"/>
    </location>
</feature>